<reference evidence="7" key="1">
    <citation type="submission" date="2022-03" db="EMBL/GenBank/DDBJ databases">
        <title>Sea Food Isolates.</title>
        <authorList>
            <person name="Li c."/>
        </authorList>
    </citation>
    <scope>NUCLEOTIDE SEQUENCE</scope>
    <source>
        <strain evidence="7">19PA01SH03</strain>
    </source>
</reference>
<dbReference type="EMBL" id="CP095339">
    <property type="protein sequence ID" value="XAG23143.1"/>
    <property type="molecule type" value="Genomic_DNA"/>
</dbReference>
<accession>A0AAU6ST52</accession>
<evidence type="ECO:0000256" key="5">
    <source>
        <dbReference type="PIRSR" id="PIRSR004846-1"/>
    </source>
</evidence>
<feature type="signal peptide" evidence="6">
    <location>
        <begin position="1"/>
        <end position="22"/>
    </location>
</feature>
<evidence type="ECO:0000256" key="3">
    <source>
        <dbReference type="ARBA" id="ARBA00022723"/>
    </source>
</evidence>
<evidence type="ECO:0000256" key="4">
    <source>
        <dbReference type="ARBA" id="ARBA00022729"/>
    </source>
</evidence>
<dbReference type="InterPro" id="IPR050682">
    <property type="entry name" value="ModA/WtpA"/>
</dbReference>
<gene>
    <name evidence="7" type="primary">modA</name>
    <name evidence="7" type="ORF">MRN70_14430</name>
</gene>
<feature type="binding site" evidence="5">
    <location>
        <position position="60"/>
    </location>
    <ligand>
        <name>molybdate</name>
        <dbReference type="ChEBI" id="CHEBI:36264"/>
    </ligand>
</feature>
<keyword evidence="2 5" id="KW-0500">Molybdenum</keyword>
<feature type="binding site" evidence="5">
    <location>
        <position position="191"/>
    </location>
    <ligand>
        <name>molybdate</name>
        <dbReference type="ChEBI" id="CHEBI:36264"/>
    </ligand>
</feature>
<sequence length="260" mass="28541">MFKGLKCAFSLLLLSFSPSLFAQETLHLYAASSMTNAVNELIKHYQASHTTRVVPVFGGSSSLARQIERGAPADLFLAASDDWARYLIDKQDIGPEHVTLIAGNRVVLIQPATASSAPFDVADSQQWLQRLAKSRLAVGNTEAVPIGIYAQQVLDALDVWDDVRPHLAPTNNARSALALVERGEVSLGMVYQTDAQSTDKVTTLTVFDDSLHDTIHYPLLRLSDKSSNQTFIDYVTSPVGKSILARYGFTTDMEHEQFAQ</sequence>
<protein>
    <submittedName>
        <fullName evidence="7">Molybdate ABC transporter substrate-binding protein</fullName>
    </submittedName>
</protein>
<dbReference type="SUPFAM" id="SSF53850">
    <property type="entry name" value="Periplasmic binding protein-like II"/>
    <property type="match status" value="1"/>
</dbReference>
<evidence type="ECO:0000256" key="6">
    <source>
        <dbReference type="SAM" id="SignalP"/>
    </source>
</evidence>
<dbReference type="GO" id="GO:1901359">
    <property type="term" value="F:tungstate binding"/>
    <property type="evidence" value="ECO:0007669"/>
    <property type="project" value="UniProtKB-ARBA"/>
</dbReference>
<dbReference type="Pfam" id="PF13531">
    <property type="entry name" value="SBP_bac_11"/>
    <property type="match status" value="1"/>
</dbReference>
<comment type="similarity">
    <text evidence="1">Belongs to the bacterial solute-binding protein ModA family.</text>
</comment>
<dbReference type="FunFam" id="3.40.190.10:FF:000035">
    <property type="entry name" value="Molybdate ABC transporter substrate-binding protein"/>
    <property type="match status" value="1"/>
</dbReference>
<proteinExistence type="inferred from homology"/>
<dbReference type="Gene3D" id="3.40.190.10">
    <property type="entry name" value="Periplasmic binding protein-like II"/>
    <property type="match status" value="2"/>
</dbReference>
<evidence type="ECO:0000256" key="2">
    <source>
        <dbReference type="ARBA" id="ARBA00022505"/>
    </source>
</evidence>
<organism evidence="7">
    <name type="scientific">bacterium 19PA01SH03</name>
    <dbReference type="NCBI Taxonomy" id="2920705"/>
    <lineage>
        <taxon>Bacteria</taxon>
    </lineage>
</organism>
<dbReference type="PANTHER" id="PTHR30632">
    <property type="entry name" value="MOLYBDATE-BINDING PERIPLASMIC PROTEIN"/>
    <property type="match status" value="1"/>
</dbReference>
<name>A0AAU6ST52_UNCXX</name>
<dbReference type="PIRSF" id="PIRSF004846">
    <property type="entry name" value="ModA"/>
    <property type="match status" value="1"/>
</dbReference>
<dbReference type="GO" id="GO:0015689">
    <property type="term" value="P:molybdate ion transport"/>
    <property type="evidence" value="ECO:0007669"/>
    <property type="project" value="InterPro"/>
</dbReference>
<dbReference type="GO" id="GO:0030288">
    <property type="term" value="C:outer membrane-bounded periplasmic space"/>
    <property type="evidence" value="ECO:0007669"/>
    <property type="project" value="TreeGrafter"/>
</dbReference>
<dbReference type="InterPro" id="IPR005950">
    <property type="entry name" value="ModA"/>
</dbReference>
<dbReference type="GO" id="GO:0030973">
    <property type="term" value="F:molybdate ion binding"/>
    <property type="evidence" value="ECO:0007669"/>
    <property type="project" value="TreeGrafter"/>
</dbReference>
<evidence type="ECO:0000313" key="7">
    <source>
        <dbReference type="EMBL" id="XAG23143.1"/>
    </source>
</evidence>
<dbReference type="AlphaFoldDB" id="A0AAU6ST52"/>
<evidence type="ECO:0000256" key="1">
    <source>
        <dbReference type="ARBA" id="ARBA00009175"/>
    </source>
</evidence>
<keyword evidence="3 5" id="KW-0479">Metal-binding</keyword>
<keyword evidence="4 6" id="KW-0732">Signal</keyword>
<feature type="binding site" evidence="5">
    <location>
        <position position="33"/>
    </location>
    <ligand>
        <name>molybdate</name>
        <dbReference type="ChEBI" id="CHEBI:36264"/>
    </ligand>
</feature>
<dbReference type="GO" id="GO:0046872">
    <property type="term" value="F:metal ion binding"/>
    <property type="evidence" value="ECO:0007669"/>
    <property type="project" value="UniProtKB-KW"/>
</dbReference>
<dbReference type="PANTHER" id="PTHR30632:SF17">
    <property type="entry name" value="MOLYBDATE-BINDING PROTEIN MODA"/>
    <property type="match status" value="1"/>
</dbReference>
<dbReference type="NCBIfam" id="TIGR01256">
    <property type="entry name" value="modA"/>
    <property type="match status" value="1"/>
</dbReference>
<feature type="chain" id="PRO_5043582410" evidence="6">
    <location>
        <begin position="23"/>
        <end position="260"/>
    </location>
</feature>